<dbReference type="InterPro" id="IPR050983">
    <property type="entry name" value="GST_Omega/HSP26"/>
</dbReference>
<evidence type="ECO:0000259" key="2">
    <source>
        <dbReference type="PROSITE" id="PS50404"/>
    </source>
</evidence>
<evidence type="ECO:0000313" key="4">
    <source>
        <dbReference type="EMBL" id="PWZ01398.1"/>
    </source>
</evidence>
<evidence type="ECO:0000256" key="1">
    <source>
        <dbReference type="SAM" id="MobiDB-lite"/>
    </source>
</evidence>
<dbReference type="InterPro" id="IPR036249">
    <property type="entry name" value="Thioredoxin-like_sf"/>
</dbReference>
<evidence type="ECO:0000313" key="5">
    <source>
        <dbReference type="Proteomes" id="UP000246740"/>
    </source>
</evidence>
<sequence length="312" mass="33827">MTTPDRAGVPEDVGVVEVYGATFSTFTRTIKMGLHELGIKYIPVARNPHSEDIKAKNPYGLLPVLVHRPDGLYTPKDQIVTLYESNAIRRYIDELLAPISSSSSSSGGASQPHSQSHAHAQHSQSHPHSHSHSHHSHNTRVKHLTPPLSTGSTGQTVDSEAVHLRSKTDALVSSISSTHFPAFEHGFIKPAVQMHNNGASDRDILAALGEQVEKLHSLLSILESLFSSSSSAPGGAESGSSEHKCFLLGETITWPDLFLYPILADLQVTPLGQSFTGQTPMFPNLAAWFITIQSRQSAKDTYHGTIAHQLSK</sequence>
<feature type="region of interest" description="Disordered" evidence="1">
    <location>
        <begin position="101"/>
        <end position="161"/>
    </location>
</feature>
<dbReference type="PROSITE" id="PS50405">
    <property type="entry name" value="GST_CTER"/>
    <property type="match status" value="1"/>
</dbReference>
<evidence type="ECO:0000259" key="3">
    <source>
        <dbReference type="PROSITE" id="PS50405"/>
    </source>
</evidence>
<feature type="compositionally biased region" description="Polar residues" evidence="1">
    <location>
        <begin position="147"/>
        <end position="158"/>
    </location>
</feature>
<name>A0A317XU04_9BASI</name>
<organism evidence="4 5">
    <name type="scientific">Testicularia cyperi</name>
    <dbReference type="NCBI Taxonomy" id="1882483"/>
    <lineage>
        <taxon>Eukaryota</taxon>
        <taxon>Fungi</taxon>
        <taxon>Dikarya</taxon>
        <taxon>Basidiomycota</taxon>
        <taxon>Ustilaginomycotina</taxon>
        <taxon>Ustilaginomycetes</taxon>
        <taxon>Ustilaginales</taxon>
        <taxon>Anthracoideaceae</taxon>
        <taxon>Testicularia</taxon>
    </lineage>
</organism>
<dbReference type="SUPFAM" id="SSF52833">
    <property type="entry name" value="Thioredoxin-like"/>
    <property type="match status" value="1"/>
</dbReference>
<dbReference type="Pfam" id="PF13409">
    <property type="entry name" value="GST_N_2"/>
    <property type="match status" value="1"/>
</dbReference>
<dbReference type="Gene3D" id="3.40.30.10">
    <property type="entry name" value="Glutaredoxin"/>
    <property type="match status" value="1"/>
</dbReference>
<dbReference type="CDD" id="cd00299">
    <property type="entry name" value="GST_C_family"/>
    <property type="match status" value="1"/>
</dbReference>
<dbReference type="PANTHER" id="PTHR43968">
    <property type="match status" value="1"/>
</dbReference>
<dbReference type="EMBL" id="KZ819190">
    <property type="protein sequence ID" value="PWZ01398.1"/>
    <property type="molecule type" value="Genomic_DNA"/>
</dbReference>
<dbReference type="Pfam" id="PF13410">
    <property type="entry name" value="GST_C_2"/>
    <property type="match status" value="1"/>
</dbReference>
<dbReference type="InterPro" id="IPR010987">
    <property type="entry name" value="Glutathione-S-Trfase_C-like"/>
</dbReference>
<dbReference type="Proteomes" id="UP000246740">
    <property type="component" value="Unassembled WGS sequence"/>
</dbReference>
<dbReference type="InterPro" id="IPR004045">
    <property type="entry name" value="Glutathione_S-Trfase_N"/>
</dbReference>
<reference evidence="4 5" key="1">
    <citation type="journal article" date="2018" name="Mol. Biol. Evol.">
        <title>Broad Genomic Sampling Reveals a Smut Pathogenic Ancestry of the Fungal Clade Ustilaginomycotina.</title>
        <authorList>
            <person name="Kijpornyongpan T."/>
            <person name="Mondo S.J."/>
            <person name="Barry K."/>
            <person name="Sandor L."/>
            <person name="Lee J."/>
            <person name="Lipzen A."/>
            <person name="Pangilinan J."/>
            <person name="LaButti K."/>
            <person name="Hainaut M."/>
            <person name="Henrissat B."/>
            <person name="Grigoriev I.V."/>
            <person name="Spatafora J.W."/>
            <person name="Aime M.C."/>
        </authorList>
    </citation>
    <scope>NUCLEOTIDE SEQUENCE [LARGE SCALE GENOMIC DNA]</scope>
    <source>
        <strain evidence="4 5">MCA 3645</strain>
    </source>
</reference>
<dbReference type="OrthoDB" id="249703at2759"/>
<dbReference type="InParanoid" id="A0A317XU04"/>
<accession>A0A317XU04</accession>
<dbReference type="InterPro" id="IPR036282">
    <property type="entry name" value="Glutathione-S-Trfase_C_sf"/>
</dbReference>
<feature type="domain" description="GST N-terminal" evidence="2">
    <location>
        <begin position="14"/>
        <end position="100"/>
    </location>
</feature>
<dbReference type="SUPFAM" id="SSF47616">
    <property type="entry name" value="GST C-terminal domain-like"/>
    <property type="match status" value="1"/>
</dbReference>
<dbReference type="GO" id="GO:0005737">
    <property type="term" value="C:cytoplasm"/>
    <property type="evidence" value="ECO:0007669"/>
    <property type="project" value="TreeGrafter"/>
</dbReference>
<dbReference type="STRING" id="1882483.A0A317XU04"/>
<feature type="compositionally biased region" description="Basic residues" evidence="1">
    <location>
        <begin position="125"/>
        <end position="143"/>
    </location>
</feature>
<feature type="compositionally biased region" description="Low complexity" evidence="1">
    <location>
        <begin position="101"/>
        <end position="124"/>
    </location>
</feature>
<evidence type="ECO:0008006" key="6">
    <source>
        <dbReference type="Google" id="ProtNLM"/>
    </source>
</evidence>
<dbReference type="Gene3D" id="1.20.1050.10">
    <property type="match status" value="1"/>
</dbReference>
<dbReference type="AlphaFoldDB" id="A0A317XU04"/>
<gene>
    <name evidence="4" type="ORF">BCV70DRAFT_198828</name>
</gene>
<dbReference type="PROSITE" id="PS50404">
    <property type="entry name" value="GST_NTER"/>
    <property type="match status" value="1"/>
</dbReference>
<keyword evidence="5" id="KW-1185">Reference proteome</keyword>
<feature type="domain" description="GST C-terminal" evidence="3">
    <location>
        <begin position="161"/>
        <end position="312"/>
    </location>
</feature>
<proteinExistence type="predicted"/>
<protein>
    <recommendedName>
        <fullName evidence="6">GST N-terminal domain-containing protein</fullName>
    </recommendedName>
</protein>
<dbReference type="PANTHER" id="PTHR43968:SF6">
    <property type="entry name" value="GLUTATHIONE S-TRANSFERASE OMEGA"/>
    <property type="match status" value="1"/>
</dbReference>